<evidence type="ECO:0000313" key="8">
    <source>
        <dbReference type="Proteomes" id="UP001056381"/>
    </source>
</evidence>
<dbReference type="EMBL" id="CP097966">
    <property type="protein sequence ID" value="URQ63004.1"/>
    <property type="molecule type" value="Genomic_DNA"/>
</dbReference>
<dbReference type="Gene3D" id="3.40.50.720">
    <property type="entry name" value="NAD(P)-binding Rossmann-like Domain"/>
    <property type="match status" value="1"/>
</dbReference>
<dbReference type="InterPro" id="IPR029036">
    <property type="entry name" value="P5CR_dimer"/>
</dbReference>
<feature type="domain" description="Pyrroline-5-carboxylate reductase dimerisation" evidence="6">
    <location>
        <begin position="151"/>
        <end position="254"/>
    </location>
</feature>
<evidence type="ECO:0000256" key="4">
    <source>
        <dbReference type="HAMAP-Rule" id="MF_01925"/>
    </source>
</evidence>
<dbReference type="InterPro" id="IPR036291">
    <property type="entry name" value="NAD(P)-bd_dom_sf"/>
</dbReference>
<dbReference type="GO" id="GO:0055129">
    <property type="term" value="P:L-proline biosynthetic process"/>
    <property type="evidence" value="ECO:0007669"/>
    <property type="project" value="UniProtKB-UniRule"/>
</dbReference>
<organism evidence="7 8">
    <name type="scientific">SAR86 cluster bacterium</name>
    <dbReference type="NCBI Taxonomy" id="2030880"/>
    <lineage>
        <taxon>Bacteria</taxon>
        <taxon>Pseudomonadati</taxon>
        <taxon>Pseudomonadota</taxon>
        <taxon>Gammaproteobacteria</taxon>
        <taxon>SAR86 cluster</taxon>
    </lineage>
</organism>
<dbReference type="HAMAP" id="MF_01925">
    <property type="entry name" value="P5C_reductase"/>
    <property type="match status" value="1"/>
</dbReference>
<comment type="catalytic activity">
    <reaction evidence="4">
        <text>L-proline + NAD(+) = (S)-1-pyrroline-5-carboxylate + NADH + 2 H(+)</text>
        <dbReference type="Rhea" id="RHEA:14105"/>
        <dbReference type="ChEBI" id="CHEBI:15378"/>
        <dbReference type="ChEBI" id="CHEBI:17388"/>
        <dbReference type="ChEBI" id="CHEBI:57540"/>
        <dbReference type="ChEBI" id="CHEBI:57945"/>
        <dbReference type="ChEBI" id="CHEBI:60039"/>
        <dbReference type="EC" id="1.5.1.2"/>
    </reaction>
</comment>
<dbReference type="InterPro" id="IPR053790">
    <property type="entry name" value="P5CR-like_CS"/>
</dbReference>
<evidence type="ECO:0000313" key="7">
    <source>
        <dbReference type="EMBL" id="URQ63004.1"/>
    </source>
</evidence>
<keyword evidence="4" id="KW-0963">Cytoplasm</keyword>
<keyword evidence="4" id="KW-0028">Amino-acid biosynthesis</keyword>
<comment type="similarity">
    <text evidence="1 4">Belongs to the pyrroline-5-carboxylate reductase family.</text>
</comment>
<dbReference type="PROSITE" id="PS00521">
    <property type="entry name" value="P5CR"/>
    <property type="match status" value="1"/>
</dbReference>
<evidence type="ECO:0000256" key="3">
    <source>
        <dbReference type="ARBA" id="ARBA00023002"/>
    </source>
</evidence>
<reference evidence="7" key="1">
    <citation type="submission" date="2022-05" db="EMBL/GenBank/DDBJ databases">
        <title>Single-amplified genomics reveal most streamlined microbe among free-living bacteria.</title>
        <authorList>
            <person name="Roda-Garcia J."/>
            <person name="Haro-Moreno J.M."/>
            <person name="Rodriguez-Valera F."/>
            <person name="Almagro-Moreno S."/>
            <person name="Lopez-Perez M."/>
        </authorList>
    </citation>
    <scope>NUCLEOTIDE SEQUENCE</scope>
    <source>
        <strain evidence="7">TMED112-D2-2</strain>
    </source>
</reference>
<evidence type="ECO:0000259" key="6">
    <source>
        <dbReference type="Pfam" id="PF14748"/>
    </source>
</evidence>
<dbReference type="GO" id="GO:0004735">
    <property type="term" value="F:pyrroline-5-carboxylate reductase activity"/>
    <property type="evidence" value="ECO:0007669"/>
    <property type="project" value="UniProtKB-UniRule"/>
</dbReference>
<dbReference type="Proteomes" id="UP001056381">
    <property type="component" value="Chromosome"/>
</dbReference>
<comment type="function">
    <text evidence="4">Catalyzes the reduction of 1-pyrroline-5-carboxylate (PCA) to L-proline.</text>
</comment>
<dbReference type="EC" id="1.5.1.2" evidence="4"/>
<feature type="domain" description="Pyrroline-5-carboxylate reductase catalytic N-terminal" evidence="5">
    <location>
        <begin position="4"/>
        <end position="93"/>
    </location>
</feature>
<dbReference type="SUPFAM" id="SSF48179">
    <property type="entry name" value="6-phosphogluconate dehydrogenase C-terminal domain-like"/>
    <property type="match status" value="1"/>
</dbReference>
<proteinExistence type="inferred from homology"/>
<dbReference type="Gene3D" id="1.10.3730.10">
    <property type="entry name" value="ProC C-terminal domain-like"/>
    <property type="match status" value="1"/>
</dbReference>
<keyword evidence="8" id="KW-1185">Reference proteome</keyword>
<dbReference type="AlphaFoldDB" id="A0A9Q8X0Z1"/>
<gene>
    <name evidence="4" type="primary">proC</name>
    <name evidence="7" type="ORF">M9B40_04595</name>
</gene>
<evidence type="ECO:0000256" key="1">
    <source>
        <dbReference type="ARBA" id="ARBA00005525"/>
    </source>
</evidence>
<accession>A0A9Q8X0Z1</accession>
<evidence type="ECO:0000256" key="2">
    <source>
        <dbReference type="ARBA" id="ARBA00022857"/>
    </source>
</evidence>
<keyword evidence="2 4" id="KW-0521">NADP</keyword>
<comment type="pathway">
    <text evidence="4">Amino-acid biosynthesis; L-proline biosynthesis; L-proline from L-glutamate 5-semialdehyde: step 1/1.</text>
</comment>
<dbReference type="InterPro" id="IPR008927">
    <property type="entry name" value="6-PGluconate_DH-like_C_sf"/>
</dbReference>
<keyword evidence="3 4" id="KW-0560">Oxidoreductase</keyword>
<dbReference type="SUPFAM" id="SSF51735">
    <property type="entry name" value="NAD(P)-binding Rossmann-fold domains"/>
    <property type="match status" value="1"/>
</dbReference>
<dbReference type="Pfam" id="PF03807">
    <property type="entry name" value="F420_oxidored"/>
    <property type="match status" value="1"/>
</dbReference>
<dbReference type="Pfam" id="PF14748">
    <property type="entry name" value="P5CR_dimer"/>
    <property type="match status" value="1"/>
</dbReference>
<name>A0A9Q8X0Z1_9GAMM</name>
<dbReference type="PANTHER" id="PTHR11645">
    <property type="entry name" value="PYRROLINE-5-CARBOXYLATE REDUCTASE"/>
    <property type="match status" value="1"/>
</dbReference>
<dbReference type="PIRSF" id="PIRSF000193">
    <property type="entry name" value="Pyrrol-5-carb_rd"/>
    <property type="match status" value="1"/>
</dbReference>
<dbReference type="GO" id="GO:0005737">
    <property type="term" value="C:cytoplasm"/>
    <property type="evidence" value="ECO:0007669"/>
    <property type="project" value="UniProtKB-SubCell"/>
</dbReference>
<dbReference type="PANTHER" id="PTHR11645:SF0">
    <property type="entry name" value="PYRROLINE-5-CARBOXYLATE REDUCTASE 3"/>
    <property type="match status" value="1"/>
</dbReference>
<comment type="catalytic activity">
    <reaction evidence="4">
        <text>L-proline + NADP(+) = (S)-1-pyrroline-5-carboxylate + NADPH + 2 H(+)</text>
        <dbReference type="Rhea" id="RHEA:14109"/>
        <dbReference type="ChEBI" id="CHEBI:15378"/>
        <dbReference type="ChEBI" id="CHEBI:17388"/>
        <dbReference type="ChEBI" id="CHEBI:57783"/>
        <dbReference type="ChEBI" id="CHEBI:58349"/>
        <dbReference type="ChEBI" id="CHEBI:60039"/>
        <dbReference type="EC" id="1.5.1.2"/>
    </reaction>
</comment>
<evidence type="ECO:0000259" key="5">
    <source>
        <dbReference type="Pfam" id="PF03807"/>
    </source>
</evidence>
<dbReference type="InterPro" id="IPR000304">
    <property type="entry name" value="Pyrroline-COOH_reductase"/>
</dbReference>
<comment type="subcellular location">
    <subcellularLocation>
        <location evidence="4">Cytoplasm</location>
    </subcellularLocation>
</comment>
<sequence>MLNFAFLGCGHIAKSLIQGFQKNTDIKIFGYDILEQNKEWLEKNNHSSCSLEECIAKSDIIFLCVKPQDLKTLCDEIMEFNISSKTFVSVAAGVKISELENLLPSSKIFRAMPNVGAKDNLGVTAIYSNHDNKEMVKTFKFIGESYEVENEDQIDLHTVLIGSGPAFFYDLMQEFENRLDELLNDKESKRLVSIVFLSSIINAIKNGENLEELVESVASKGGTTEAALQKLDEKGFKEIFSEAVDAGIKRAKELSMN</sequence>
<dbReference type="InterPro" id="IPR028939">
    <property type="entry name" value="P5C_Rdtase_cat_N"/>
</dbReference>
<keyword evidence="4" id="KW-0641">Proline biosynthesis</keyword>
<protein>
    <recommendedName>
        <fullName evidence="4">Pyrroline-5-carboxylate reductase</fullName>
        <shortName evidence="4">P5C reductase</shortName>
        <shortName evidence="4">P5CR</shortName>
        <ecNumber evidence="4">1.5.1.2</ecNumber>
    </recommendedName>
    <alternativeName>
        <fullName evidence="4">PCA reductase</fullName>
    </alternativeName>
</protein>